<comment type="similarity">
    <text evidence="2">Belongs to the type IB topoisomerase family.</text>
</comment>
<evidence type="ECO:0000256" key="1">
    <source>
        <dbReference type="ARBA" id="ARBA00000213"/>
    </source>
</evidence>
<evidence type="ECO:0000256" key="2">
    <source>
        <dbReference type="ARBA" id="ARBA00006645"/>
    </source>
</evidence>
<dbReference type="Proteomes" id="UP001501586">
    <property type="component" value="Unassembled WGS sequence"/>
</dbReference>
<comment type="caution">
    <text evidence="10">The sequence shown here is derived from an EMBL/GenBank/DDBJ whole genome shotgun (WGS) entry which is preliminary data.</text>
</comment>
<feature type="region of interest" description="Disordered" evidence="7">
    <location>
        <begin position="1"/>
        <end position="30"/>
    </location>
</feature>
<name>A0ABP8EHI6_9MICO</name>
<evidence type="ECO:0000256" key="7">
    <source>
        <dbReference type="SAM" id="MobiDB-lite"/>
    </source>
</evidence>
<evidence type="ECO:0000259" key="9">
    <source>
        <dbReference type="Pfam" id="PF21338"/>
    </source>
</evidence>
<dbReference type="PRINTS" id="PR00416">
    <property type="entry name" value="EUTPISMRASEI"/>
</dbReference>
<comment type="catalytic activity">
    <reaction evidence="1">
        <text>ATP-independent breakage of single-stranded DNA, followed by passage and rejoining.</text>
        <dbReference type="EC" id="5.6.2.1"/>
    </reaction>
</comment>
<dbReference type="Gene3D" id="1.10.132.120">
    <property type="match status" value="1"/>
</dbReference>
<organism evidence="10 11">
    <name type="scientific">Brevibacterium daeguense</name>
    <dbReference type="NCBI Taxonomy" id="909936"/>
    <lineage>
        <taxon>Bacteria</taxon>
        <taxon>Bacillati</taxon>
        <taxon>Actinomycetota</taxon>
        <taxon>Actinomycetes</taxon>
        <taxon>Micrococcales</taxon>
        <taxon>Brevibacteriaceae</taxon>
        <taxon>Brevibacterium</taxon>
    </lineage>
</organism>
<dbReference type="InterPro" id="IPR011010">
    <property type="entry name" value="DNA_brk_join_enz"/>
</dbReference>
<keyword evidence="4" id="KW-0799">Topoisomerase</keyword>
<dbReference type="SUPFAM" id="SSF56349">
    <property type="entry name" value="DNA breaking-rejoining enzymes"/>
    <property type="match status" value="1"/>
</dbReference>
<dbReference type="InterPro" id="IPR049331">
    <property type="entry name" value="Top1B_N_bact"/>
</dbReference>
<sequence>MRLRRSDPAKPGYSRRKHGKGYAFRRPDGTKVTDPEEIDRCKKLAIPPAWEDVWICPYPNGHIQATGIDDAGRKQYIYHERWKERQAEKKFDHILDVGDALPAARPKATRLLHSEGIGVEKACAVAFRLLDITGIRVGNEEYAEANGSYGLTTMLVKHVSVDGPLIHLEFPAKSGQHASIEARDKDLAEAIAPMLDRRRKDNAIAYREGGGWCALTSAQVNEFLKDVSGIDMTAKDFRTWHATVMAAIALAQRHEPGASGKSRKRAIKAAMQEVADHLQNTPTIARNSYVDPRVIDRFNKGEVIEASTYRQAERGMRDFLT</sequence>
<dbReference type="Pfam" id="PF01028">
    <property type="entry name" value="Topoisom_I"/>
    <property type="match status" value="1"/>
</dbReference>
<accession>A0ABP8EHI6</accession>
<dbReference type="Gene3D" id="3.30.66.10">
    <property type="entry name" value="DNA topoisomerase I domain"/>
    <property type="match status" value="1"/>
</dbReference>
<proteinExistence type="inferred from homology"/>
<feature type="domain" description="DNA topoisomerase IB N-terminal" evidence="9">
    <location>
        <begin position="21"/>
        <end position="69"/>
    </location>
</feature>
<reference evidence="11" key="1">
    <citation type="journal article" date="2019" name="Int. J. Syst. Evol. Microbiol.">
        <title>The Global Catalogue of Microorganisms (GCM) 10K type strain sequencing project: providing services to taxonomists for standard genome sequencing and annotation.</title>
        <authorList>
            <consortium name="The Broad Institute Genomics Platform"/>
            <consortium name="The Broad Institute Genome Sequencing Center for Infectious Disease"/>
            <person name="Wu L."/>
            <person name="Ma J."/>
        </authorList>
    </citation>
    <scope>NUCLEOTIDE SEQUENCE [LARGE SCALE GENOMIC DNA]</scope>
    <source>
        <strain evidence="11">JCM 17458</strain>
    </source>
</reference>
<dbReference type="SUPFAM" id="SSF55869">
    <property type="entry name" value="DNA topoisomerase I domain"/>
    <property type="match status" value="1"/>
</dbReference>
<dbReference type="Gene3D" id="3.90.15.10">
    <property type="entry name" value="Topoisomerase I, Chain A, domain 3"/>
    <property type="match status" value="1"/>
</dbReference>
<evidence type="ECO:0000313" key="10">
    <source>
        <dbReference type="EMBL" id="GAA4283414.1"/>
    </source>
</evidence>
<keyword evidence="5" id="KW-0238">DNA-binding</keyword>
<dbReference type="InterPro" id="IPR001631">
    <property type="entry name" value="TopoI"/>
</dbReference>
<gene>
    <name evidence="10" type="ORF">GCM10022261_09450</name>
</gene>
<dbReference type="InterPro" id="IPR035447">
    <property type="entry name" value="DNA_topo_I_N_sf"/>
</dbReference>
<dbReference type="EMBL" id="BAABAZ010000004">
    <property type="protein sequence ID" value="GAA4283414.1"/>
    <property type="molecule type" value="Genomic_DNA"/>
</dbReference>
<dbReference type="PROSITE" id="PS52038">
    <property type="entry name" value="TOPO_IB_2"/>
    <property type="match status" value="1"/>
</dbReference>
<dbReference type="InterPro" id="IPR014711">
    <property type="entry name" value="TopoI_cat_a-hlx-sub_euk"/>
</dbReference>
<protein>
    <recommendedName>
        <fullName evidence="3">DNA topoisomerase</fullName>
        <ecNumber evidence="3">5.6.2.1</ecNumber>
    </recommendedName>
</protein>
<evidence type="ECO:0000256" key="4">
    <source>
        <dbReference type="ARBA" id="ARBA00023029"/>
    </source>
</evidence>
<dbReference type="Pfam" id="PF21338">
    <property type="entry name" value="Top1B_N_bact"/>
    <property type="match status" value="1"/>
</dbReference>
<dbReference type="EC" id="5.6.2.1" evidence="3"/>
<evidence type="ECO:0000313" key="11">
    <source>
        <dbReference type="Proteomes" id="UP001501586"/>
    </source>
</evidence>
<evidence type="ECO:0000256" key="5">
    <source>
        <dbReference type="ARBA" id="ARBA00023125"/>
    </source>
</evidence>
<evidence type="ECO:0000256" key="6">
    <source>
        <dbReference type="ARBA" id="ARBA00023235"/>
    </source>
</evidence>
<keyword evidence="11" id="KW-1185">Reference proteome</keyword>
<feature type="domain" description="DNA topoisomerase I catalytic core eukaryotic-type" evidence="8">
    <location>
        <begin position="81"/>
        <end position="287"/>
    </location>
</feature>
<dbReference type="InterPro" id="IPR013500">
    <property type="entry name" value="TopoI_cat_euk"/>
</dbReference>
<keyword evidence="6" id="KW-0413">Isomerase</keyword>
<evidence type="ECO:0000259" key="8">
    <source>
        <dbReference type="Pfam" id="PF01028"/>
    </source>
</evidence>
<evidence type="ECO:0000256" key="3">
    <source>
        <dbReference type="ARBA" id="ARBA00012891"/>
    </source>
</evidence>